<dbReference type="GeneID" id="66103458"/>
<keyword evidence="2" id="KW-1185">Reference proteome</keyword>
<gene>
    <name evidence="1" type="ORF">BT62DRAFT_49797</name>
</gene>
<comment type="caution">
    <text evidence="1">The sequence shown here is derived from an EMBL/GenBank/DDBJ whole genome shotgun (WGS) entry which is preliminary data.</text>
</comment>
<evidence type="ECO:0000313" key="2">
    <source>
        <dbReference type="Proteomes" id="UP000812287"/>
    </source>
</evidence>
<evidence type="ECO:0000313" key="1">
    <source>
        <dbReference type="EMBL" id="KAG7453166.1"/>
    </source>
</evidence>
<dbReference type="AlphaFoldDB" id="A0A9P7W4B3"/>
<dbReference type="OrthoDB" id="5220752at2759"/>
<dbReference type="Proteomes" id="UP000812287">
    <property type="component" value="Unassembled WGS sequence"/>
</dbReference>
<accession>A0A9P7W4B3</accession>
<sequence length="191" mass="20184">MSLSQYIYMANNSGHEIYVMASLNPDWAIVDFITDIALLLVGVEEIKAVATAAELPAALNTFRDLYEFLKIAAKLLSGSFSVGSRSAEAALAMADAFKKVAVSIGNGDHKNVDSEGFLSIYLSASGIAGLLGASTVSLVVMSADGKQVALWNTGSDDSWIATGREKIVRSKYGTIWQEDPSAGSVDWPVGA</sequence>
<reference evidence="1" key="1">
    <citation type="submission" date="2020-11" db="EMBL/GenBank/DDBJ databases">
        <title>Adaptations for nitrogen fixation in a non-lichenized fungal sporocarp promotes dispersal by wood-feeding termites.</title>
        <authorList>
            <consortium name="DOE Joint Genome Institute"/>
            <person name="Koch R.A."/>
            <person name="Yoon G."/>
            <person name="Arayal U."/>
            <person name="Lail K."/>
            <person name="Amirebrahimi M."/>
            <person name="Labutti K."/>
            <person name="Lipzen A."/>
            <person name="Riley R."/>
            <person name="Barry K."/>
            <person name="Henrissat B."/>
            <person name="Grigoriev I.V."/>
            <person name="Herr J.R."/>
            <person name="Aime M.C."/>
        </authorList>
    </citation>
    <scope>NUCLEOTIDE SEQUENCE</scope>
    <source>
        <strain evidence="1">MCA 3950</strain>
    </source>
</reference>
<organism evidence="1 2">
    <name type="scientific">Guyanagaster necrorhizus</name>
    <dbReference type="NCBI Taxonomy" id="856835"/>
    <lineage>
        <taxon>Eukaryota</taxon>
        <taxon>Fungi</taxon>
        <taxon>Dikarya</taxon>
        <taxon>Basidiomycota</taxon>
        <taxon>Agaricomycotina</taxon>
        <taxon>Agaricomycetes</taxon>
        <taxon>Agaricomycetidae</taxon>
        <taxon>Agaricales</taxon>
        <taxon>Marasmiineae</taxon>
        <taxon>Physalacriaceae</taxon>
        <taxon>Guyanagaster</taxon>
    </lineage>
</organism>
<dbReference type="EMBL" id="MU250523">
    <property type="protein sequence ID" value="KAG7453166.1"/>
    <property type="molecule type" value="Genomic_DNA"/>
</dbReference>
<proteinExistence type="predicted"/>
<name>A0A9P7W4B3_9AGAR</name>
<protein>
    <submittedName>
        <fullName evidence="1">Uncharacterized protein</fullName>
    </submittedName>
</protein>
<dbReference type="RefSeq" id="XP_043046666.1">
    <property type="nucleotide sequence ID" value="XM_043181162.1"/>
</dbReference>